<dbReference type="InParanoid" id="A0A2J7Q3P8"/>
<dbReference type="AlphaFoldDB" id="A0A2J7Q3P8"/>
<protein>
    <submittedName>
        <fullName evidence="1">Uncharacterized protein</fullName>
    </submittedName>
</protein>
<evidence type="ECO:0000313" key="1">
    <source>
        <dbReference type="EMBL" id="PNF23190.1"/>
    </source>
</evidence>
<keyword evidence="2" id="KW-1185">Reference proteome</keyword>
<dbReference type="EMBL" id="NEVH01019065">
    <property type="protein sequence ID" value="PNF23190.1"/>
    <property type="molecule type" value="Genomic_DNA"/>
</dbReference>
<proteinExistence type="predicted"/>
<reference evidence="1 2" key="1">
    <citation type="submission" date="2017-12" db="EMBL/GenBank/DDBJ databases">
        <title>Hemimetabolous genomes reveal molecular basis of termite eusociality.</title>
        <authorList>
            <person name="Harrison M.C."/>
            <person name="Jongepier E."/>
            <person name="Robertson H.M."/>
            <person name="Arning N."/>
            <person name="Bitard-Feildel T."/>
            <person name="Chao H."/>
            <person name="Childers C.P."/>
            <person name="Dinh H."/>
            <person name="Doddapaneni H."/>
            <person name="Dugan S."/>
            <person name="Gowin J."/>
            <person name="Greiner C."/>
            <person name="Han Y."/>
            <person name="Hu H."/>
            <person name="Hughes D.S.T."/>
            <person name="Huylmans A.-K."/>
            <person name="Kemena C."/>
            <person name="Kremer L.P.M."/>
            <person name="Lee S.L."/>
            <person name="Lopez-Ezquerra A."/>
            <person name="Mallet L."/>
            <person name="Monroy-Kuhn J.M."/>
            <person name="Moser A."/>
            <person name="Murali S.C."/>
            <person name="Muzny D.M."/>
            <person name="Otani S."/>
            <person name="Piulachs M.-D."/>
            <person name="Poelchau M."/>
            <person name="Qu J."/>
            <person name="Schaub F."/>
            <person name="Wada-Katsumata A."/>
            <person name="Worley K.C."/>
            <person name="Xie Q."/>
            <person name="Ylla G."/>
            <person name="Poulsen M."/>
            <person name="Gibbs R.A."/>
            <person name="Schal C."/>
            <person name="Richards S."/>
            <person name="Belles X."/>
            <person name="Korb J."/>
            <person name="Bornberg-Bauer E."/>
        </authorList>
    </citation>
    <scope>NUCLEOTIDE SEQUENCE [LARGE SCALE GENOMIC DNA]</scope>
    <source>
        <tissue evidence="1">Whole body</tissue>
    </source>
</reference>
<name>A0A2J7Q3P8_9NEOP</name>
<dbReference type="Proteomes" id="UP000235965">
    <property type="component" value="Unassembled WGS sequence"/>
</dbReference>
<gene>
    <name evidence="1" type="ORF">B7P43_G02734</name>
</gene>
<accession>A0A2J7Q3P8</accession>
<comment type="caution">
    <text evidence="1">The sequence shown here is derived from an EMBL/GenBank/DDBJ whole genome shotgun (WGS) entry which is preliminary data.</text>
</comment>
<evidence type="ECO:0000313" key="2">
    <source>
        <dbReference type="Proteomes" id="UP000235965"/>
    </source>
</evidence>
<sequence>MLLRNVGRLSTGCMALYLRTRHNHSCENLKPYVIWLSMRTCQPDLADTLTNLRIPYKVRNLLTS</sequence>
<organism evidence="1 2">
    <name type="scientific">Cryptotermes secundus</name>
    <dbReference type="NCBI Taxonomy" id="105785"/>
    <lineage>
        <taxon>Eukaryota</taxon>
        <taxon>Metazoa</taxon>
        <taxon>Ecdysozoa</taxon>
        <taxon>Arthropoda</taxon>
        <taxon>Hexapoda</taxon>
        <taxon>Insecta</taxon>
        <taxon>Pterygota</taxon>
        <taxon>Neoptera</taxon>
        <taxon>Polyneoptera</taxon>
        <taxon>Dictyoptera</taxon>
        <taxon>Blattodea</taxon>
        <taxon>Blattoidea</taxon>
        <taxon>Termitoidae</taxon>
        <taxon>Kalotermitidae</taxon>
        <taxon>Cryptotermitinae</taxon>
        <taxon>Cryptotermes</taxon>
    </lineage>
</organism>